<sequence>MKGTAVAVAIALLAVPTLAAAPDPLAGRVAGAPAECIALDRVQGPDIRDDGTIIYRQNRSRLWLTRPVAPCLSLRPPATLIVAVYGSHLCRNDRFRVQRTGSGIPGPICRFGRFVPYDLPRPTARSG</sequence>
<keyword evidence="3" id="KW-1185">Reference proteome</keyword>
<name>A0A1I5U3U6_9SPHN</name>
<dbReference type="EMBL" id="FOXP01000010">
    <property type="protein sequence ID" value="SFP89929.1"/>
    <property type="molecule type" value="Genomic_DNA"/>
</dbReference>
<reference evidence="2 3" key="1">
    <citation type="submission" date="2016-10" db="EMBL/GenBank/DDBJ databases">
        <authorList>
            <person name="de Groot N.N."/>
        </authorList>
    </citation>
    <scope>NUCLEOTIDE SEQUENCE [LARGE SCALE GENOMIC DNA]</scope>
    <source>
        <strain evidence="2 3">CGMCC 1.9113</strain>
    </source>
</reference>
<keyword evidence="1" id="KW-0732">Signal</keyword>
<proteinExistence type="predicted"/>
<feature type="chain" id="PRO_5011590141" evidence="1">
    <location>
        <begin position="20"/>
        <end position="127"/>
    </location>
</feature>
<dbReference type="Proteomes" id="UP000199586">
    <property type="component" value="Unassembled WGS sequence"/>
</dbReference>
<evidence type="ECO:0000313" key="3">
    <source>
        <dbReference type="Proteomes" id="UP000199586"/>
    </source>
</evidence>
<organism evidence="2 3">
    <name type="scientific">Sphingomonas rubra</name>
    <dbReference type="NCBI Taxonomy" id="634430"/>
    <lineage>
        <taxon>Bacteria</taxon>
        <taxon>Pseudomonadati</taxon>
        <taxon>Pseudomonadota</taxon>
        <taxon>Alphaproteobacteria</taxon>
        <taxon>Sphingomonadales</taxon>
        <taxon>Sphingomonadaceae</taxon>
        <taxon>Sphingomonas</taxon>
    </lineage>
</organism>
<gene>
    <name evidence="2" type="ORF">SAMN04488241_11088</name>
</gene>
<evidence type="ECO:0000313" key="2">
    <source>
        <dbReference type="EMBL" id="SFP89929.1"/>
    </source>
</evidence>
<accession>A0A1I5U3U6</accession>
<dbReference type="AlphaFoldDB" id="A0A1I5U3U6"/>
<protein>
    <submittedName>
        <fullName evidence="2">Uncharacterized protein</fullName>
    </submittedName>
</protein>
<dbReference type="RefSeq" id="WP_093334060.1">
    <property type="nucleotide sequence ID" value="NZ_FOXP01000010.1"/>
</dbReference>
<feature type="signal peptide" evidence="1">
    <location>
        <begin position="1"/>
        <end position="19"/>
    </location>
</feature>
<dbReference type="OrthoDB" id="7596589at2"/>
<evidence type="ECO:0000256" key="1">
    <source>
        <dbReference type="SAM" id="SignalP"/>
    </source>
</evidence>
<dbReference type="STRING" id="634430.SAMN04488241_11088"/>